<sequence>NGNHKNGKKKFDKSNIKCYNCQKKGHFADECWSKKDQQGDEARVAEYHDEDPVMFMVTTKEEANCGDQWYLDTGCSTHMTRRKYWFTSLNQSQKSKVKFANDTTLAAEGVGAVCIKSKNGAQAIINDVLYIPGM</sequence>
<dbReference type="Gene3D" id="4.10.60.10">
    <property type="entry name" value="Zinc finger, CCHC-type"/>
    <property type="match status" value="1"/>
</dbReference>
<proteinExistence type="predicted"/>
<dbReference type="InterPro" id="IPR001878">
    <property type="entry name" value="Znf_CCHC"/>
</dbReference>
<dbReference type="PROSITE" id="PS50158">
    <property type="entry name" value="ZF_CCHC"/>
    <property type="match status" value="1"/>
</dbReference>
<dbReference type="GO" id="GO:0003676">
    <property type="term" value="F:nucleic acid binding"/>
    <property type="evidence" value="ECO:0007669"/>
    <property type="project" value="InterPro"/>
</dbReference>
<feature type="non-terminal residue" evidence="3">
    <location>
        <position position="134"/>
    </location>
</feature>
<dbReference type="SUPFAM" id="SSF57756">
    <property type="entry name" value="Retrovirus zinc finger-like domains"/>
    <property type="match status" value="1"/>
</dbReference>
<dbReference type="GO" id="GO:0008270">
    <property type="term" value="F:zinc ion binding"/>
    <property type="evidence" value="ECO:0007669"/>
    <property type="project" value="UniProtKB-KW"/>
</dbReference>
<evidence type="ECO:0000256" key="1">
    <source>
        <dbReference type="PROSITE-ProRule" id="PRU00047"/>
    </source>
</evidence>
<dbReference type="PANTHER" id="PTHR47592">
    <property type="entry name" value="PBF68 PROTEIN"/>
    <property type="match status" value="1"/>
</dbReference>
<organism evidence="3 4">
    <name type="scientific">Trifolium medium</name>
    <dbReference type="NCBI Taxonomy" id="97028"/>
    <lineage>
        <taxon>Eukaryota</taxon>
        <taxon>Viridiplantae</taxon>
        <taxon>Streptophyta</taxon>
        <taxon>Embryophyta</taxon>
        <taxon>Tracheophyta</taxon>
        <taxon>Spermatophyta</taxon>
        <taxon>Magnoliopsida</taxon>
        <taxon>eudicotyledons</taxon>
        <taxon>Gunneridae</taxon>
        <taxon>Pentapetalae</taxon>
        <taxon>rosids</taxon>
        <taxon>fabids</taxon>
        <taxon>Fabales</taxon>
        <taxon>Fabaceae</taxon>
        <taxon>Papilionoideae</taxon>
        <taxon>50 kb inversion clade</taxon>
        <taxon>NPAAA clade</taxon>
        <taxon>Hologalegina</taxon>
        <taxon>IRL clade</taxon>
        <taxon>Trifolieae</taxon>
        <taxon>Trifolium</taxon>
    </lineage>
</organism>
<evidence type="ECO:0000313" key="4">
    <source>
        <dbReference type="Proteomes" id="UP000265520"/>
    </source>
</evidence>
<dbReference type="InterPro" id="IPR054722">
    <property type="entry name" value="PolX-like_BBD"/>
</dbReference>
<protein>
    <submittedName>
        <fullName evidence="3">Retrovirus-related Pol polyprotein from transposon TNT 1-94</fullName>
    </submittedName>
</protein>
<keyword evidence="4" id="KW-1185">Reference proteome</keyword>
<dbReference type="Pfam" id="PF22936">
    <property type="entry name" value="Pol_BBD"/>
    <property type="match status" value="1"/>
</dbReference>
<feature type="domain" description="CCHC-type" evidence="2">
    <location>
        <begin position="17"/>
        <end position="31"/>
    </location>
</feature>
<keyword evidence="1" id="KW-0479">Metal-binding</keyword>
<keyword evidence="1" id="KW-0862">Zinc</keyword>
<dbReference type="AlphaFoldDB" id="A0A392RJU6"/>
<reference evidence="3 4" key="1">
    <citation type="journal article" date="2018" name="Front. Plant Sci.">
        <title>Red Clover (Trifolium pratense) and Zigzag Clover (T. medium) - A Picture of Genomic Similarities and Differences.</title>
        <authorList>
            <person name="Dluhosova J."/>
            <person name="Istvanek J."/>
            <person name="Nedelnik J."/>
            <person name="Repkova J."/>
        </authorList>
    </citation>
    <scope>NUCLEOTIDE SEQUENCE [LARGE SCALE GENOMIC DNA]</scope>
    <source>
        <strain evidence="4">cv. 10/8</strain>
        <tissue evidence="3">Leaf</tissue>
    </source>
</reference>
<comment type="caution">
    <text evidence="3">The sequence shown here is derived from an EMBL/GenBank/DDBJ whole genome shotgun (WGS) entry which is preliminary data.</text>
</comment>
<dbReference type="PANTHER" id="PTHR47592:SF27">
    <property type="entry name" value="OS08G0421700 PROTEIN"/>
    <property type="match status" value="1"/>
</dbReference>
<dbReference type="SMART" id="SM00343">
    <property type="entry name" value="ZnF_C2HC"/>
    <property type="match status" value="1"/>
</dbReference>
<dbReference type="Pfam" id="PF00098">
    <property type="entry name" value="zf-CCHC"/>
    <property type="match status" value="1"/>
</dbReference>
<dbReference type="InterPro" id="IPR036875">
    <property type="entry name" value="Znf_CCHC_sf"/>
</dbReference>
<evidence type="ECO:0000259" key="2">
    <source>
        <dbReference type="PROSITE" id="PS50158"/>
    </source>
</evidence>
<feature type="non-terminal residue" evidence="3">
    <location>
        <position position="1"/>
    </location>
</feature>
<name>A0A392RJU6_9FABA</name>
<dbReference type="EMBL" id="LXQA010228007">
    <property type="protein sequence ID" value="MCI35885.1"/>
    <property type="molecule type" value="Genomic_DNA"/>
</dbReference>
<accession>A0A392RJU6</accession>
<dbReference type="Proteomes" id="UP000265520">
    <property type="component" value="Unassembled WGS sequence"/>
</dbReference>
<keyword evidence="1" id="KW-0863">Zinc-finger</keyword>
<evidence type="ECO:0000313" key="3">
    <source>
        <dbReference type="EMBL" id="MCI35885.1"/>
    </source>
</evidence>